<dbReference type="FunFam" id="1.20.1050.10:FF:000004">
    <property type="entry name" value="Glutathione S-transferase F2"/>
    <property type="match status" value="1"/>
</dbReference>
<dbReference type="PROSITE" id="PS50404">
    <property type="entry name" value="GST_NTER"/>
    <property type="match status" value="1"/>
</dbReference>
<accession>A0A4R0RS08</accession>
<dbReference type="SFLD" id="SFLDG01154">
    <property type="entry name" value="Main.5:_Phi-like"/>
    <property type="match status" value="1"/>
</dbReference>
<dbReference type="FunFam" id="3.40.30.10:FF:000016">
    <property type="entry name" value="Glutathione S-transferase F2"/>
    <property type="match status" value="1"/>
</dbReference>
<dbReference type="SFLD" id="SFLDS00019">
    <property type="entry name" value="Glutathione_Transferase_(cytos"/>
    <property type="match status" value="1"/>
</dbReference>
<dbReference type="InterPro" id="IPR004045">
    <property type="entry name" value="Glutathione_S-Trfase_N"/>
</dbReference>
<evidence type="ECO:0000259" key="6">
    <source>
        <dbReference type="PROSITE" id="PS50405"/>
    </source>
</evidence>
<dbReference type="SUPFAM" id="SSF47616">
    <property type="entry name" value="GST C-terminal domain-like"/>
    <property type="match status" value="1"/>
</dbReference>
<protein>
    <recommendedName>
        <fullName evidence="2">glutathione transferase</fullName>
        <ecNumber evidence="2">2.5.1.18</ecNumber>
    </recommendedName>
</protein>
<dbReference type="InterPro" id="IPR010987">
    <property type="entry name" value="Glutathione-S-Trfase_C-like"/>
</dbReference>
<dbReference type="InterPro" id="IPR004046">
    <property type="entry name" value="GST_C"/>
</dbReference>
<sequence length="266" mass="29999">MASQIYKKFQHLLQSSPPSSSLQAHSVRRSHSLPSRDHYIRTTITMAIQIYGIPVSVAVRRALVAFKELNVPYELIIVDAIKGENKSPEHVQFHPFGKIPYMRDPETGLALYESRAMARYIVNKYDEDGKSGLIPHEAVAAAKFEQAAAVEITRYEPHVNRLAEELFYKPRLLQLETDDAVVTKSLAGLNQTLDVYDDILSKQKYLAGDFVTLADLFHLPVGTLLTESVKLDVLTTDTRPNVQRWWKDISSRPSWVVISGDRAPLA</sequence>
<dbReference type="InterPro" id="IPR036282">
    <property type="entry name" value="Glutathione-S-Trfase_C_sf"/>
</dbReference>
<dbReference type="GO" id="GO:0043295">
    <property type="term" value="F:glutathione binding"/>
    <property type="evidence" value="ECO:0007669"/>
    <property type="project" value="TreeGrafter"/>
</dbReference>
<dbReference type="Gene3D" id="1.20.1050.10">
    <property type="match status" value="1"/>
</dbReference>
<feature type="domain" description="GST C-terminal" evidence="6">
    <location>
        <begin position="137"/>
        <end position="266"/>
    </location>
</feature>
<evidence type="ECO:0000313" key="7">
    <source>
        <dbReference type="EMBL" id="TCD71611.1"/>
    </source>
</evidence>
<dbReference type="PANTHER" id="PTHR43900">
    <property type="entry name" value="GLUTATHIONE S-TRANSFERASE RHO"/>
    <property type="match status" value="1"/>
</dbReference>
<dbReference type="EC" id="2.5.1.18" evidence="2"/>
<evidence type="ECO:0000256" key="4">
    <source>
        <dbReference type="ARBA" id="ARBA00047960"/>
    </source>
</evidence>
<dbReference type="PROSITE" id="PS50405">
    <property type="entry name" value="GST_CTER"/>
    <property type="match status" value="1"/>
</dbReference>
<name>A0A4R0RS08_9APHY</name>
<dbReference type="SFLD" id="SFLDG00358">
    <property type="entry name" value="Main_(cytGST)"/>
    <property type="match status" value="1"/>
</dbReference>
<evidence type="ECO:0000259" key="5">
    <source>
        <dbReference type="PROSITE" id="PS50404"/>
    </source>
</evidence>
<dbReference type="GO" id="GO:0004364">
    <property type="term" value="F:glutathione transferase activity"/>
    <property type="evidence" value="ECO:0007669"/>
    <property type="project" value="UniProtKB-EC"/>
</dbReference>
<dbReference type="Pfam" id="PF02798">
    <property type="entry name" value="GST_N"/>
    <property type="match status" value="1"/>
</dbReference>
<evidence type="ECO:0000256" key="1">
    <source>
        <dbReference type="ARBA" id="ARBA00010128"/>
    </source>
</evidence>
<dbReference type="Pfam" id="PF00043">
    <property type="entry name" value="GST_C"/>
    <property type="match status" value="1"/>
</dbReference>
<comment type="caution">
    <text evidence="7">The sequence shown here is derived from an EMBL/GenBank/DDBJ whole genome shotgun (WGS) entry which is preliminary data.</text>
</comment>
<dbReference type="STRING" id="92696.A0A4R0RS08"/>
<evidence type="ECO:0000313" key="8">
    <source>
        <dbReference type="Proteomes" id="UP000292702"/>
    </source>
</evidence>
<reference evidence="7 8" key="1">
    <citation type="submission" date="2018-11" db="EMBL/GenBank/DDBJ databases">
        <title>Genome assembly of Steccherinum ochraceum LE-BIN_3174, the white-rot fungus of the Steccherinaceae family (The Residual Polyporoid clade, Polyporales, Basidiomycota).</title>
        <authorList>
            <person name="Fedorova T.V."/>
            <person name="Glazunova O.A."/>
            <person name="Landesman E.O."/>
            <person name="Moiseenko K.V."/>
            <person name="Psurtseva N.V."/>
            <person name="Savinova O.S."/>
            <person name="Shakhova N.V."/>
            <person name="Tyazhelova T.V."/>
            <person name="Vasina D.V."/>
        </authorList>
    </citation>
    <scope>NUCLEOTIDE SEQUENCE [LARGE SCALE GENOMIC DNA]</scope>
    <source>
        <strain evidence="7 8">LE-BIN_3174</strain>
    </source>
</reference>
<dbReference type="EMBL" id="RWJN01000004">
    <property type="protein sequence ID" value="TCD71611.1"/>
    <property type="molecule type" value="Genomic_DNA"/>
</dbReference>
<dbReference type="InterPro" id="IPR036249">
    <property type="entry name" value="Thioredoxin-like_sf"/>
</dbReference>
<dbReference type="Gene3D" id="3.40.30.10">
    <property type="entry name" value="Glutaredoxin"/>
    <property type="match status" value="1"/>
</dbReference>
<proteinExistence type="inferred from homology"/>
<feature type="domain" description="GST N-terminal" evidence="5">
    <location>
        <begin position="46"/>
        <end position="129"/>
    </location>
</feature>
<dbReference type="OrthoDB" id="249703at2759"/>
<evidence type="ECO:0000256" key="3">
    <source>
        <dbReference type="ARBA" id="ARBA00022679"/>
    </source>
</evidence>
<evidence type="ECO:0000256" key="2">
    <source>
        <dbReference type="ARBA" id="ARBA00012452"/>
    </source>
</evidence>
<dbReference type="AlphaFoldDB" id="A0A4R0RS08"/>
<keyword evidence="8" id="KW-1185">Reference proteome</keyword>
<keyword evidence="3" id="KW-0808">Transferase</keyword>
<organism evidence="7 8">
    <name type="scientific">Steccherinum ochraceum</name>
    <dbReference type="NCBI Taxonomy" id="92696"/>
    <lineage>
        <taxon>Eukaryota</taxon>
        <taxon>Fungi</taxon>
        <taxon>Dikarya</taxon>
        <taxon>Basidiomycota</taxon>
        <taxon>Agaricomycotina</taxon>
        <taxon>Agaricomycetes</taxon>
        <taxon>Polyporales</taxon>
        <taxon>Steccherinaceae</taxon>
        <taxon>Steccherinum</taxon>
    </lineage>
</organism>
<dbReference type="GO" id="GO:0005737">
    <property type="term" value="C:cytoplasm"/>
    <property type="evidence" value="ECO:0007669"/>
    <property type="project" value="TreeGrafter"/>
</dbReference>
<gene>
    <name evidence="7" type="ORF">EIP91_007358</name>
</gene>
<dbReference type="InterPro" id="IPR040079">
    <property type="entry name" value="Glutathione_S-Trfase"/>
</dbReference>
<comment type="similarity">
    <text evidence="1">Belongs to the GST superfamily. Phi family.</text>
</comment>
<dbReference type="GO" id="GO:0006749">
    <property type="term" value="P:glutathione metabolic process"/>
    <property type="evidence" value="ECO:0007669"/>
    <property type="project" value="TreeGrafter"/>
</dbReference>
<dbReference type="SUPFAM" id="SSF52833">
    <property type="entry name" value="Thioredoxin-like"/>
    <property type="match status" value="1"/>
</dbReference>
<comment type="catalytic activity">
    <reaction evidence="4">
        <text>RX + glutathione = an S-substituted glutathione + a halide anion + H(+)</text>
        <dbReference type="Rhea" id="RHEA:16437"/>
        <dbReference type="ChEBI" id="CHEBI:15378"/>
        <dbReference type="ChEBI" id="CHEBI:16042"/>
        <dbReference type="ChEBI" id="CHEBI:17792"/>
        <dbReference type="ChEBI" id="CHEBI:57925"/>
        <dbReference type="ChEBI" id="CHEBI:90779"/>
        <dbReference type="EC" id="2.5.1.18"/>
    </reaction>
</comment>
<dbReference type="Proteomes" id="UP000292702">
    <property type="component" value="Unassembled WGS sequence"/>
</dbReference>
<dbReference type="GO" id="GO:0009636">
    <property type="term" value="P:response to toxic substance"/>
    <property type="evidence" value="ECO:0007669"/>
    <property type="project" value="UniProtKB-ARBA"/>
</dbReference>
<dbReference type="PANTHER" id="PTHR43900:SF3">
    <property type="entry name" value="GLUTATHIONE S-TRANSFERASE RHO"/>
    <property type="match status" value="1"/>
</dbReference>